<dbReference type="Pfam" id="PF13426">
    <property type="entry name" value="PAS_9"/>
    <property type="match status" value="2"/>
</dbReference>
<dbReference type="RefSeq" id="WP_307326735.1">
    <property type="nucleotide sequence ID" value="NZ_JAUSUG010000012.1"/>
</dbReference>
<evidence type="ECO:0000313" key="4">
    <source>
        <dbReference type="EMBL" id="MDQ0255676.1"/>
    </source>
</evidence>
<feature type="domain" description="PAC" evidence="2">
    <location>
        <begin position="81"/>
        <end position="131"/>
    </location>
</feature>
<dbReference type="SUPFAM" id="SSF55073">
    <property type="entry name" value="Nucleotide cyclase"/>
    <property type="match status" value="1"/>
</dbReference>
<dbReference type="InterPro" id="IPR043128">
    <property type="entry name" value="Rev_trsase/Diguanyl_cyclase"/>
</dbReference>
<feature type="domain" description="PAC" evidence="2">
    <location>
        <begin position="204"/>
        <end position="255"/>
    </location>
</feature>
<dbReference type="SMART" id="SM00267">
    <property type="entry name" value="GGDEF"/>
    <property type="match status" value="1"/>
</dbReference>
<dbReference type="PROSITE" id="PS50113">
    <property type="entry name" value="PAC"/>
    <property type="match status" value="3"/>
</dbReference>
<dbReference type="CDD" id="cd00130">
    <property type="entry name" value="PAS"/>
    <property type="match status" value="3"/>
</dbReference>
<dbReference type="EMBL" id="JAUSUG010000012">
    <property type="protein sequence ID" value="MDQ0255676.1"/>
    <property type="molecule type" value="Genomic_DNA"/>
</dbReference>
<sequence>MFDSLFQRNRAEFQVFINHMNDAIYVMEVTDDGTFKYLVINEAGMEQADIGQDAIGKTLEEVLPKEKSTLIEGYYTQVLDKKKPIKYVYKDGGYAESILTPIFDSNNNIRHILSVTRDITKRKLMEYELEKNKQIYESLFQQNTDAVYSIDLEGILQTVNRAWESLTGYSIDEILYTSFSNFIAPEYLEKAFIHYEKSKKGEPQEYEIQLIHKSGYLVDCLVKNIPIFIDGEIIGVYGIAKDITEEKRIYKAIRESEERFSNLLDYSPDANFIHVDEYIVYANQAANKLLGVSEGELIGKSIFDFYPFKSRGIVVQHLKEFRENGESLGLVEEKIININGKEIDVEVSRIQTNYKGKLGIHAVVRNISERKRLEKALKVSEEKYRLITESSRDLIQLIGKNRITVYASPSHAKILGHSAEYYVNNKFEDIVYDESRNEFIQEFQNVLQTHKHSSMEVRVLHGTGHWFWLHFDLIPILDEDGNLENILLVGEDITDRKKYQEQIHQMAFHDALTGLPNRRLFNESIEQSISLAKRTETKVAILYLDCDNFKPVNDKLGHDAGDEFLQIFAKRLKESVRECDVVSRIGGDEFVILLTNIENKEDVNDVAARIRQNTIKPWEYKEHSFQVTASIGLAIYPNDGVSAKALLNHADKALYKAKEKGKNTIEWYSN</sequence>
<evidence type="ECO:0000259" key="2">
    <source>
        <dbReference type="PROSITE" id="PS50113"/>
    </source>
</evidence>
<name>A0ABT9ZWR8_9BACI</name>
<dbReference type="PANTHER" id="PTHR44757:SF2">
    <property type="entry name" value="BIOFILM ARCHITECTURE MAINTENANCE PROTEIN MBAA"/>
    <property type="match status" value="1"/>
</dbReference>
<dbReference type="CDD" id="cd01949">
    <property type="entry name" value="GGDEF"/>
    <property type="match status" value="1"/>
</dbReference>
<dbReference type="Pfam" id="PF08448">
    <property type="entry name" value="PAS_4"/>
    <property type="match status" value="2"/>
</dbReference>
<organism evidence="4 5">
    <name type="scientific">Evansella vedderi</name>
    <dbReference type="NCBI Taxonomy" id="38282"/>
    <lineage>
        <taxon>Bacteria</taxon>
        <taxon>Bacillati</taxon>
        <taxon>Bacillota</taxon>
        <taxon>Bacilli</taxon>
        <taxon>Bacillales</taxon>
        <taxon>Bacillaceae</taxon>
        <taxon>Evansella</taxon>
    </lineage>
</organism>
<dbReference type="PANTHER" id="PTHR44757">
    <property type="entry name" value="DIGUANYLATE CYCLASE DGCP"/>
    <property type="match status" value="1"/>
</dbReference>
<dbReference type="InterPro" id="IPR052155">
    <property type="entry name" value="Biofilm_reg_signaling"/>
</dbReference>
<feature type="domain" description="GGDEF" evidence="3">
    <location>
        <begin position="537"/>
        <end position="670"/>
    </location>
</feature>
<protein>
    <submittedName>
        <fullName evidence="4">Diguanylate cyclase (GGDEF)-like protein/PAS domain S-box-containing protein</fullName>
    </submittedName>
</protein>
<proteinExistence type="predicted"/>
<dbReference type="Gene3D" id="3.30.450.20">
    <property type="entry name" value="PAS domain"/>
    <property type="match status" value="4"/>
</dbReference>
<evidence type="ECO:0000313" key="5">
    <source>
        <dbReference type="Proteomes" id="UP001230005"/>
    </source>
</evidence>
<comment type="caution">
    <text evidence="4">The sequence shown here is derived from an EMBL/GenBank/DDBJ whole genome shotgun (WGS) entry which is preliminary data.</text>
</comment>
<dbReference type="InterPro" id="IPR035965">
    <property type="entry name" value="PAS-like_dom_sf"/>
</dbReference>
<feature type="domain" description="PAS" evidence="1">
    <location>
        <begin position="256"/>
        <end position="325"/>
    </location>
</feature>
<reference evidence="4 5" key="1">
    <citation type="submission" date="2023-07" db="EMBL/GenBank/DDBJ databases">
        <title>Genomic Encyclopedia of Type Strains, Phase IV (KMG-IV): sequencing the most valuable type-strain genomes for metagenomic binning, comparative biology and taxonomic classification.</title>
        <authorList>
            <person name="Goeker M."/>
        </authorList>
    </citation>
    <scope>NUCLEOTIDE SEQUENCE [LARGE SCALE GENOMIC DNA]</scope>
    <source>
        <strain evidence="4 5">DSM 9768</strain>
    </source>
</reference>
<dbReference type="InterPro" id="IPR000700">
    <property type="entry name" value="PAS-assoc_C"/>
</dbReference>
<dbReference type="InterPro" id="IPR001610">
    <property type="entry name" value="PAC"/>
</dbReference>
<feature type="domain" description="PAS" evidence="1">
    <location>
        <begin position="132"/>
        <end position="186"/>
    </location>
</feature>
<gene>
    <name evidence="4" type="ORF">J2S74_003058</name>
</gene>
<dbReference type="PROSITE" id="PS50112">
    <property type="entry name" value="PAS"/>
    <property type="match status" value="3"/>
</dbReference>
<dbReference type="NCBIfam" id="TIGR00229">
    <property type="entry name" value="sensory_box"/>
    <property type="match status" value="4"/>
</dbReference>
<evidence type="ECO:0000259" key="3">
    <source>
        <dbReference type="PROSITE" id="PS50887"/>
    </source>
</evidence>
<dbReference type="PROSITE" id="PS50887">
    <property type="entry name" value="GGDEF"/>
    <property type="match status" value="1"/>
</dbReference>
<dbReference type="InterPro" id="IPR000014">
    <property type="entry name" value="PAS"/>
</dbReference>
<dbReference type="Pfam" id="PF00990">
    <property type="entry name" value="GGDEF"/>
    <property type="match status" value="1"/>
</dbReference>
<dbReference type="SUPFAM" id="SSF55785">
    <property type="entry name" value="PYP-like sensor domain (PAS domain)"/>
    <property type="match status" value="4"/>
</dbReference>
<evidence type="ECO:0000259" key="1">
    <source>
        <dbReference type="PROSITE" id="PS50112"/>
    </source>
</evidence>
<dbReference type="NCBIfam" id="TIGR00254">
    <property type="entry name" value="GGDEF"/>
    <property type="match status" value="1"/>
</dbReference>
<feature type="domain" description="PAS" evidence="1">
    <location>
        <begin position="380"/>
        <end position="450"/>
    </location>
</feature>
<accession>A0ABT9ZWR8</accession>
<dbReference type="InterPro" id="IPR029787">
    <property type="entry name" value="Nucleotide_cyclase"/>
</dbReference>
<dbReference type="InterPro" id="IPR013656">
    <property type="entry name" value="PAS_4"/>
</dbReference>
<dbReference type="InterPro" id="IPR000160">
    <property type="entry name" value="GGDEF_dom"/>
</dbReference>
<dbReference type="SMART" id="SM00086">
    <property type="entry name" value="PAC"/>
    <property type="match status" value="4"/>
</dbReference>
<dbReference type="Gene3D" id="3.30.70.270">
    <property type="match status" value="1"/>
</dbReference>
<feature type="domain" description="PAC" evidence="2">
    <location>
        <begin position="453"/>
        <end position="505"/>
    </location>
</feature>
<keyword evidence="5" id="KW-1185">Reference proteome</keyword>
<dbReference type="Proteomes" id="UP001230005">
    <property type="component" value="Unassembled WGS sequence"/>
</dbReference>
<dbReference type="SMART" id="SM00091">
    <property type="entry name" value="PAS"/>
    <property type="match status" value="4"/>
</dbReference>